<dbReference type="EMBL" id="JAIXMP010000028">
    <property type="protein sequence ID" value="KAI9252434.1"/>
    <property type="molecule type" value="Genomic_DNA"/>
</dbReference>
<feature type="compositionally biased region" description="Acidic residues" evidence="3">
    <location>
        <begin position="121"/>
        <end position="132"/>
    </location>
</feature>
<organism evidence="5 6">
    <name type="scientific">Phascolomyces articulosus</name>
    <dbReference type="NCBI Taxonomy" id="60185"/>
    <lineage>
        <taxon>Eukaryota</taxon>
        <taxon>Fungi</taxon>
        <taxon>Fungi incertae sedis</taxon>
        <taxon>Mucoromycota</taxon>
        <taxon>Mucoromycotina</taxon>
        <taxon>Mucoromycetes</taxon>
        <taxon>Mucorales</taxon>
        <taxon>Lichtheimiaceae</taxon>
        <taxon>Phascolomyces</taxon>
    </lineage>
</organism>
<feature type="compositionally biased region" description="Low complexity" evidence="3">
    <location>
        <begin position="142"/>
        <end position="152"/>
    </location>
</feature>
<comment type="similarity">
    <text evidence="1">Belongs to the EIF1AD family.</text>
</comment>
<dbReference type="GO" id="GO:0003743">
    <property type="term" value="F:translation initiation factor activity"/>
    <property type="evidence" value="ECO:0007669"/>
    <property type="project" value="InterPro"/>
</dbReference>
<feature type="domain" description="S1-like" evidence="4">
    <location>
        <begin position="24"/>
        <end position="88"/>
    </location>
</feature>
<dbReference type="Pfam" id="PF01176">
    <property type="entry name" value="eIF-1a"/>
    <property type="match status" value="1"/>
</dbReference>
<dbReference type="Gene3D" id="2.40.50.140">
    <property type="entry name" value="Nucleic acid-binding proteins"/>
    <property type="match status" value="1"/>
</dbReference>
<evidence type="ECO:0000313" key="5">
    <source>
        <dbReference type="EMBL" id="KAI9252434.1"/>
    </source>
</evidence>
<reference evidence="5" key="2">
    <citation type="submission" date="2023-02" db="EMBL/GenBank/DDBJ databases">
        <authorList>
            <consortium name="DOE Joint Genome Institute"/>
            <person name="Mondo S.J."/>
            <person name="Chang Y."/>
            <person name="Wang Y."/>
            <person name="Ahrendt S."/>
            <person name="Andreopoulos W."/>
            <person name="Barry K."/>
            <person name="Beard J."/>
            <person name="Benny G.L."/>
            <person name="Blankenship S."/>
            <person name="Bonito G."/>
            <person name="Cuomo C."/>
            <person name="Desiro A."/>
            <person name="Gervers K.A."/>
            <person name="Hundley H."/>
            <person name="Kuo A."/>
            <person name="LaButti K."/>
            <person name="Lang B.F."/>
            <person name="Lipzen A."/>
            <person name="O'Donnell K."/>
            <person name="Pangilinan J."/>
            <person name="Reynolds N."/>
            <person name="Sandor L."/>
            <person name="Smith M.W."/>
            <person name="Tsang A."/>
            <person name="Grigoriev I.V."/>
            <person name="Stajich J.E."/>
            <person name="Spatafora J.W."/>
        </authorList>
    </citation>
    <scope>NUCLEOTIDE SEQUENCE</scope>
    <source>
        <strain evidence="5">RSA 2281</strain>
    </source>
</reference>
<dbReference type="InterPro" id="IPR012340">
    <property type="entry name" value="NA-bd_OB-fold"/>
</dbReference>
<evidence type="ECO:0000259" key="4">
    <source>
        <dbReference type="Pfam" id="PF01176"/>
    </source>
</evidence>
<proteinExistence type="inferred from homology"/>
<keyword evidence="2" id="KW-0694">RNA-binding</keyword>
<protein>
    <recommendedName>
        <fullName evidence="4">S1-like domain-containing protein</fullName>
    </recommendedName>
</protein>
<feature type="region of interest" description="Disordered" evidence="3">
    <location>
        <begin position="101"/>
        <end position="152"/>
    </location>
</feature>
<dbReference type="PANTHER" id="PTHR21641:SF0">
    <property type="entry name" value="RNA-BINDING PROTEIN EIF1AD-RELATED"/>
    <property type="match status" value="1"/>
</dbReference>
<dbReference type="InterPro" id="IPR001253">
    <property type="entry name" value="TIF_eIF-1A"/>
</dbReference>
<dbReference type="GO" id="GO:0005634">
    <property type="term" value="C:nucleus"/>
    <property type="evidence" value="ECO:0007669"/>
    <property type="project" value="TreeGrafter"/>
</dbReference>
<dbReference type="AlphaFoldDB" id="A0AAD5PAA9"/>
<dbReference type="Proteomes" id="UP001209540">
    <property type="component" value="Unassembled WGS sequence"/>
</dbReference>
<evidence type="ECO:0000256" key="2">
    <source>
        <dbReference type="ARBA" id="ARBA00022884"/>
    </source>
</evidence>
<sequence length="152" mass="17284">MGRKQTAADILDSESPAIEPGSQQRYARVIGPRGNHQHEVEFTNGTRTLVTLQPRFRHLVWVKRGHYVIIDPSLGTTTEKVGGEIIHVLFPKHIKSLEQSGQWPIEFSQKRQEMPEKDDKSDLDDSDNDDDLFVNNNRPIMSDTESSSSDEE</sequence>
<name>A0AAD5PAA9_9FUNG</name>
<dbReference type="InterPro" id="IPR039294">
    <property type="entry name" value="EIF1AD"/>
</dbReference>
<evidence type="ECO:0000313" key="6">
    <source>
        <dbReference type="Proteomes" id="UP001209540"/>
    </source>
</evidence>
<gene>
    <name evidence="5" type="ORF">BDA99DRAFT_521070</name>
</gene>
<comment type="caution">
    <text evidence="5">The sequence shown here is derived from an EMBL/GenBank/DDBJ whole genome shotgun (WGS) entry which is preliminary data.</text>
</comment>
<dbReference type="InterPro" id="IPR006196">
    <property type="entry name" value="RNA-binding_domain_S1_IF1"/>
</dbReference>
<evidence type="ECO:0000256" key="1">
    <source>
        <dbReference type="ARBA" id="ARBA00007340"/>
    </source>
</evidence>
<keyword evidence="6" id="KW-1185">Reference proteome</keyword>
<dbReference type="SUPFAM" id="SSF50249">
    <property type="entry name" value="Nucleic acid-binding proteins"/>
    <property type="match status" value="1"/>
</dbReference>
<reference evidence="5" key="1">
    <citation type="journal article" date="2022" name="IScience">
        <title>Evolution of zygomycete secretomes and the origins of terrestrial fungal ecologies.</title>
        <authorList>
            <person name="Chang Y."/>
            <person name="Wang Y."/>
            <person name="Mondo S."/>
            <person name="Ahrendt S."/>
            <person name="Andreopoulos W."/>
            <person name="Barry K."/>
            <person name="Beard J."/>
            <person name="Benny G.L."/>
            <person name="Blankenship S."/>
            <person name="Bonito G."/>
            <person name="Cuomo C."/>
            <person name="Desiro A."/>
            <person name="Gervers K.A."/>
            <person name="Hundley H."/>
            <person name="Kuo A."/>
            <person name="LaButti K."/>
            <person name="Lang B.F."/>
            <person name="Lipzen A."/>
            <person name="O'Donnell K."/>
            <person name="Pangilinan J."/>
            <person name="Reynolds N."/>
            <person name="Sandor L."/>
            <person name="Smith M.E."/>
            <person name="Tsang A."/>
            <person name="Grigoriev I.V."/>
            <person name="Stajich J.E."/>
            <person name="Spatafora J.W."/>
        </authorList>
    </citation>
    <scope>NUCLEOTIDE SEQUENCE</scope>
    <source>
        <strain evidence="5">RSA 2281</strain>
    </source>
</reference>
<dbReference type="GO" id="GO:0003723">
    <property type="term" value="F:RNA binding"/>
    <property type="evidence" value="ECO:0007669"/>
    <property type="project" value="UniProtKB-KW"/>
</dbReference>
<accession>A0AAD5PAA9</accession>
<dbReference type="SMART" id="SM00652">
    <property type="entry name" value="eIF1a"/>
    <property type="match status" value="1"/>
</dbReference>
<evidence type="ECO:0000256" key="3">
    <source>
        <dbReference type="SAM" id="MobiDB-lite"/>
    </source>
</evidence>
<feature type="compositionally biased region" description="Basic and acidic residues" evidence="3">
    <location>
        <begin position="108"/>
        <end position="120"/>
    </location>
</feature>
<dbReference type="PANTHER" id="PTHR21641">
    <property type="entry name" value="TRANSLATION INITIATION FACTOR-RELATED"/>
    <property type="match status" value="1"/>
</dbReference>